<proteinExistence type="predicted"/>
<dbReference type="AlphaFoldDB" id="A0A212LL37"/>
<dbReference type="Gene3D" id="2.40.50.90">
    <property type="match status" value="1"/>
</dbReference>
<dbReference type="InterPro" id="IPR035437">
    <property type="entry name" value="SNase_OB-fold_sf"/>
</dbReference>
<evidence type="ECO:0008006" key="3">
    <source>
        <dbReference type="Google" id="ProtNLM"/>
    </source>
</evidence>
<protein>
    <recommendedName>
        <fullName evidence="3">TNase-like domain-containing protein</fullName>
    </recommendedName>
</protein>
<gene>
    <name evidence="2" type="ORF">KL86PLE_70047</name>
</gene>
<dbReference type="SUPFAM" id="SSF50199">
    <property type="entry name" value="Staphylococcal nuclease"/>
    <property type="match status" value="1"/>
</dbReference>
<sequence length="275" mass="28755">MLAALRLAVVFPVVTTLLAAQPGRADEACIDGPVTPTHRIEAALPPPAGTVRPAIALEGLRPAAESAVIVVLDGVVLPARAGKAARAAYSDVMAGLQGAPAAFVASAEAPDRRGRRHGVVRLEGDDSLGERLLAAGAGLADVSFAPCATRFLAAEARARAEKRGIWRQSRIWTNLNAAATGLPDFVLGRGRVASIGRSGRTTYINFGGNFRTDATVRLREAMTSALVAAGQPPESLSGRVIEVRGWANRRDGLDMELESPQALRLADAASDLRTD</sequence>
<name>A0A212LL37_9HYPH</name>
<reference evidence="2" key="1">
    <citation type="submission" date="2016-08" db="EMBL/GenBank/DDBJ databases">
        <authorList>
            <person name="Seilhamer J.J."/>
        </authorList>
    </citation>
    <scope>NUCLEOTIDE SEQUENCE</scope>
    <source>
        <strain evidence="2">86</strain>
    </source>
</reference>
<organism evidence="2">
    <name type="scientific">uncultured Pleomorphomonas sp</name>
    <dbReference type="NCBI Taxonomy" id="442121"/>
    <lineage>
        <taxon>Bacteria</taxon>
        <taxon>Pseudomonadati</taxon>
        <taxon>Pseudomonadota</taxon>
        <taxon>Alphaproteobacteria</taxon>
        <taxon>Hyphomicrobiales</taxon>
        <taxon>Pleomorphomonadaceae</taxon>
        <taxon>Pleomorphomonas</taxon>
        <taxon>environmental samples</taxon>
    </lineage>
</organism>
<accession>A0A212LL37</accession>
<dbReference type="EMBL" id="FMJD01000011">
    <property type="protein sequence ID" value="SCM78264.1"/>
    <property type="molecule type" value="Genomic_DNA"/>
</dbReference>
<keyword evidence="1" id="KW-0732">Signal</keyword>
<feature type="chain" id="PRO_5011990365" description="TNase-like domain-containing protein" evidence="1">
    <location>
        <begin position="20"/>
        <end position="275"/>
    </location>
</feature>
<evidence type="ECO:0000256" key="1">
    <source>
        <dbReference type="SAM" id="SignalP"/>
    </source>
</evidence>
<feature type="signal peptide" evidence="1">
    <location>
        <begin position="1"/>
        <end position="19"/>
    </location>
</feature>
<evidence type="ECO:0000313" key="2">
    <source>
        <dbReference type="EMBL" id="SCM78264.1"/>
    </source>
</evidence>
<dbReference type="RefSeq" id="WP_288198014.1">
    <property type="nucleotide sequence ID" value="NZ_LT608334.1"/>
</dbReference>